<dbReference type="Gene3D" id="3.30.565.10">
    <property type="entry name" value="Histidine kinase-like ATPase, C-terminal domain"/>
    <property type="match status" value="1"/>
</dbReference>
<evidence type="ECO:0000259" key="7">
    <source>
        <dbReference type="PROSITE" id="PS50112"/>
    </source>
</evidence>
<reference evidence="9 10" key="1">
    <citation type="submission" date="2013-09" db="EMBL/GenBank/DDBJ databases">
        <authorList>
            <person name="Zeng Z."/>
            <person name="Chen C."/>
        </authorList>
    </citation>
    <scope>NUCLEOTIDE SEQUENCE [LARGE SCALE GENOMIC DNA]</scope>
    <source>
        <strain evidence="9 10">WB 3.3-2</strain>
    </source>
</reference>
<feature type="domain" description="PAC" evidence="8">
    <location>
        <begin position="98"/>
        <end position="148"/>
    </location>
</feature>
<dbReference type="GO" id="GO:0000155">
    <property type="term" value="F:phosphorelay sensor kinase activity"/>
    <property type="evidence" value="ECO:0007669"/>
    <property type="project" value="InterPro"/>
</dbReference>
<gene>
    <name evidence="9" type="ORF">Q765_04785</name>
</gene>
<dbReference type="AlphaFoldDB" id="A0A0A2M6A6"/>
<dbReference type="InterPro" id="IPR036890">
    <property type="entry name" value="HATPase_C_sf"/>
</dbReference>
<dbReference type="InterPro" id="IPR000700">
    <property type="entry name" value="PAS-assoc_C"/>
</dbReference>
<evidence type="ECO:0000256" key="4">
    <source>
        <dbReference type="ARBA" id="ARBA00022679"/>
    </source>
</evidence>
<evidence type="ECO:0000313" key="10">
    <source>
        <dbReference type="Proteomes" id="UP000030152"/>
    </source>
</evidence>
<evidence type="ECO:0000259" key="6">
    <source>
        <dbReference type="PROSITE" id="PS50109"/>
    </source>
</evidence>
<dbReference type="eggNOG" id="COG4251">
    <property type="taxonomic scope" value="Bacteria"/>
</dbReference>
<sequence>MFLIWKKANILNKLEVNMEIAQENFRIGVESAPYALILSDETGRITQVNFQTEKLYGYTSEELIGKNIEMLIPKELHKHYRHDSESFFTSPAVVSLGIDDEVYANTKNGAWFPVEIVLTPITTQNGISVLASVTDVTSRKANEAIIKNQVKELQLKNQELEHFNYIASHDLQEPLRTVSNYIMLLEEDYPEQINDEIRMHLSTMNSAVSRMSQLVRSLLDFGRLGKNRKLSLTDCCSIITNVKADLNGLIKQTNAVITIVDDMPVLYAYETEMRQLFQNLINNAIKFTDKDTAPQINIGCKKTKGFYEFYVSDNGIGIDPKHFNDIFHIFQRLNKNEDYEGYGIGLANCRKIAEMHGGEIWVESELGKGSTFKFKILNFKA</sequence>
<keyword evidence="4" id="KW-0808">Transferase</keyword>
<evidence type="ECO:0000259" key="8">
    <source>
        <dbReference type="PROSITE" id="PS50113"/>
    </source>
</evidence>
<dbReference type="SMART" id="SM00388">
    <property type="entry name" value="HisKA"/>
    <property type="match status" value="1"/>
</dbReference>
<keyword evidence="10" id="KW-1185">Reference proteome</keyword>
<dbReference type="EMBL" id="JRLX01000003">
    <property type="protein sequence ID" value="KGO87809.1"/>
    <property type="molecule type" value="Genomic_DNA"/>
</dbReference>
<dbReference type="Pfam" id="PF00512">
    <property type="entry name" value="HisKA"/>
    <property type="match status" value="1"/>
</dbReference>
<dbReference type="PANTHER" id="PTHR43304">
    <property type="entry name" value="PHYTOCHROME-LIKE PROTEIN CPH1"/>
    <property type="match status" value="1"/>
</dbReference>
<comment type="catalytic activity">
    <reaction evidence="1">
        <text>ATP + protein L-histidine = ADP + protein N-phospho-L-histidine.</text>
        <dbReference type="EC" id="2.7.13.3"/>
    </reaction>
</comment>
<feature type="domain" description="PAS" evidence="7">
    <location>
        <begin position="21"/>
        <end position="75"/>
    </location>
</feature>
<dbReference type="InterPro" id="IPR003661">
    <property type="entry name" value="HisK_dim/P_dom"/>
</dbReference>
<dbReference type="SMART" id="SM00091">
    <property type="entry name" value="PAS"/>
    <property type="match status" value="1"/>
</dbReference>
<keyword evidence="5" id="KW-0418">Kinase</keyword>
<dbReference type="PRINTS" id="PR00344">
    <property type="entry name" value="BCTRLSENSOR"/>
</dbReference>
<keyword evidence="3" id="KW-0597">Phosphoprotein</keyword>
<dbReference type="InterPro" id="IPR004358">
    <property type="entry name" value="Sig_transdc_His_kin-like_C"/>
</dbReference>
<proteinExistence type="predicted"/>
<evidence type="ECO:0000256" key="2">
    <source>
        <dbReference type="ARBA" id="ARBA00012438"/>
    </source>
</evidence>
<evidence type="ECO:0000313" key="9">
    <source>
        <dbReference type="EMBL" id="KGO87809.1"/>
    </source>
</evidence>
<dbReference type="InterPro" id="IPR035965">
    <property type="entry name" value="PAS-like_dom_sf"/>
</dbReference>
<dbReference type="CDD" id="cd00130">
    <property type="entry name" value="PAS"/>
    <property type="match status" value="1"/>
</dbReference>
<dbReference type="STRING" id="1121895.GCA_000378485_01567"/>
<dbReference type="Pfam" id="PF13426">
    <property type="entry name" value="PAS_9"/>
    <property type="match status" value="1"/>
</dbReference>
<evidence type="ECO:0000256" key="1">
    <source>
        <dbReference type="ARBA" id="ARBA00000085"/>
    </source>
</evidence>
<dbReference type="SUPFAM" id="SSF55785">
    <property type="entry name" value="PYP-like sensor domain (PAS domain)"/>
    <property type="match status" value="1"/>
</dbReference>
<dbReference type="InterPro" id="IPR003594">
    <property type="entry name" value="HATPase_dom"/>
</dbReference>
<dbReference type="Pfam" id="PF02518">
    <property type="entry name" value="HATPase_c"/>
    <property type="match status" value="1"/>
</dbReference>
<dbReference type="NCBIfam" id="TIGR00229">
    <property type="entry name" value="sensory_box"/>
    <property type="match status" value="1"/>
</dbReference>
<accession>A0A0A2M6A6</accession>
<dbReference type="CDD" id="cd00082">
    <property type="entry name" value="HisKA"/>
    <property type="match status" value="1"/>
</dbReference>
<evidence type="ECO:0000256" key="5">
    <source>
        <dbReference type="ARBA" id="ARBA00022777"/>
    </source>
</evidence>
<dbReference type="InterPro" id="IPR000014">
    <property type="entry name" value="PAS"/>
</dbReference>
<evidence type="ECO:0000256" key="3">
    <source>
        <dbReference type="ARBA" id="ARBA00022553"/>
    </source>
</evidence>
<dbReference type="PROSITE" id="PS50113">
    <property type="entry name" value="PAC"/>
    <property type="match status" value="1"/>
</dbReference>
<dbReference type="EC" id="2.7.13.3" evidence="2"/>
<dbReference type="PANTHER" id="PTHR43304:SF1">
    <property type="entry name" value="PAC DOMAIN-CONTAINING PROTEIN"/>
    <property type="match status" value="1"/>
</dbReference>
<dbReference type="SUPFAM" id="SSF47384">
    <property type="entry name" value="Homodimeric domain of signal transducing histidine kinase"/>
    <property type="match status" value="1"/>
</dbReference>
<protein>
    <recommendedName>
        <fullName evidence="2">histidine kinase</fullName>
        <ecNumber evidence="2">2.7.13.3</ecNumber>
    </recommendedName>
</protein>
<comment type="caution">
    <text evidence="9">The sequence shown here is derived from an EMBL/GenBank/DDBJ whole genome shotgun (WGS) entry which is preliminary data.</text>
</comment>
<dbReference type="SMART" id="SM00387">
    <property type="entry name" value="HATPase_c"/>
    <property type="match status" value="1"/>
</dbReference>
<dbReference type="SUPFAM" id="SSF55874">
    <property type="entry name" value="ATPase domain of HSP90 chaperone/DNA topoisomerase II/histidine kinase"/>
    <property type="match status" value="1"/>
</dbReference>
<feature type="domain" description="Histidine kinase" evidence="6">
    <location>
        <begin position="166"/>
        <end position="380"/>
    </location>
</feature>
<dbReference type="PROSITE" id="PS50109">
    <property type="entry name" value="HIS_KIN"/>
    <property type="match status" value="1"/>
</dbReference>
<dbReference type="InterPro" id="IPR052162">
    <property type="entry name" value="Sensor_kinase/Photoreceptor"/>
</dbReference>
<dbReference type="PROSITE" id="PS50112">
    <property type="entry name" value="PAS"/>
    <property type="match status" value="1"/>
</dbReference>
<dbReference type="Proteomes" id="UP000030152">
    <property type="component" value="Unassembled WGS sequence"/>
</dbReference>
<organism evidence="9 10">
    <name type="scientific">Flavobacterium rivuli WB 3.3-2 = DSM 21788</name>
    <dbReference type="NCBI Taxonomy" id="1121895"/>
    <lineage>
        <taxon>Bacteria</taxon>
        <taxon>Pseudomonadati</taxon>
        <taxon>Bacteroidota</taxon>
        <taxon>Flavobacteriia</taxon>
        <taxon>Flavobacteriales</taxon>
        <taxon>Flavobacteriaceae</taxon>
        <taxon>Flavobacterium</taxon>
    </lineage>
</organism>
<dbReference type="InterPro" id="IPR005467">
    <property type="entry name" value="His_kinase_dom"/>
</dbReference>
<dbReference type="Gene3D" id="3.30.450.20">
    <property type="entry name" value="PAS domain"/>
    <property type="match status" value="1"/>
</dbReference>
<name>A0A0A2M6A6_9FLAO</name>
<dbReference type="FunFam" id="3.30.565.10:FF:000006">
    <property type="entry name" value="Sensor histidine kinase WalK"/>
    <property type="match status" value="1"/>
</dbReference>
<dbReference type="InterPro" id="IPR036097">
    <property type="entry name" value="HisK_dim/P_sf"/>
</dbReference>
<dbReference type="Gene3D" id="1.10.287.130">
    <property type="match status" value="1"/>
</dbReference>